<dbReference type="PANTHER" id="PTHR10794:SF63">
    <property type="entry name" value="ALPHA_BETA HYDROLASE 1, ISOFORM A"/>
    <property type="match status" value="1"/>
</dbReference>
<feature type="active site" description="Charge relay system" evidence="2">
    <location>
        <position position="367"/>
    </location>
</feature>
<dbReference type="AlphaFoldDB" id="A0A8J6C5N5"/>
<dbReference type="OMA" id="AWSHEAT"/>
<sequence>MLGVGRRRLWVEAAALGVAACAARGVLAYAASVRPPAVYHRGGRRMRALLAQVPGLHRAVWPAPHVHASVALAMAVGTKLRERRKDLTRFRRQLLRHADGGESALDWLDGGGVSAVPPLADDAPLLLVLHTITATTREAYGLAPLLLAARARGWRPAVHVRRACGGLELRAGSTWSPFGCAHDLRDALDAARAAHPSAAHTAAIGISAGSAVLSRYLGEHDAHARGAARLAGAVCIAPGYRMPHAWERVRWPYSAIVVSKLRSHFLCAQRQPHVGAGREVALQAALGERSLAGLLDAMSFVCGYGGPAAFRERCDPHAVRLRVSTPLLAINSLDDPLSVRENIDYDWFARDDPHDCAALATVPRGAHIEFVEWRGWRSPHEPWADEVALDFLAAAARDARGGDL</sequence>
<evidence type="ECO:0000256" key="2">
    <source>
        <dbReference type="PIRSR" id="PIRSR005211-1"/>
    </source>
</evidence>
<dbReference type="InterPro" id="IPR012020">
    <property type="entry name" value="ABHD4"/>
</dbReference>
<organism evidence="3 4">
    <name type="scientific">Diacronema lutheri</name>
    <name type="common">Unicellular marine alga</name>
    <name type="synonym">Monochrysis lutheri</name>
    <dbReference type="NCBI Taxonomy" id="2081491"/>
    <lineage>
        <taxon>Eukaryota</taxon>
        <taxon>Haptista</taxon>
        <taxon>Haptophyta</taxon>
        <taxon>Pavlovophyceae</taxon>
        <taxon>Pavlovales</taxon>
        <taxon>Pavlovaceae</taxon>
        <taxon>Diacronema</taxon>
    </lineage>
</organism>
<feature type="active site" description="Charge relay system" evidence="2">
    <location>
        <position position="335"/>
    </location>
</feature>
<dbReference type="GO" id="GO:0034338">
    <property type="term" value="F:short-chain carboxylesterase activity"/>
    <property type="evidence" value="ECO:0007669"/>
    <property type="project" value="TreeGrafter"/>
</dbReference>
<evidence type="ECO:0000313" key="3">
    <source>
        <dbReference type="EMBL" id="KAG8462787.1"/>
    </source>
</evidence>
<dbReference type="InterPro" id="IPR029058">
    <property type="entry name" value="AB_hydrolase_fold"/>
</dbReference>
<dbReference type="PANTHER" id="PTHR10794">
    <property type="entry name" value="ABHYDROLASE DOMAIN-CONTAINING PROTEIN"/>
    <property type="match status" value="1"/>
</dbReference>
<protein>
    <recommendedName>
        <fullName evidence="5">Serine aminopeptidase S33 domain-containing protein</fullName>
    </recommendedName>
</protein>
<reference evidence="3" key="1">
    <citation type="submission" date="2021-05" db="EMBL/GenBank/DDBJ databases">
        <title>The genome of the haptophyte Pavlova lutheri (Diacronema luteri, Pavlovales) - a model for lipid biosynthesis in eukaryotic algae.</title>
        <authorList>
            <person name="Hulatt C.J."/>
            <person name="Posewitz M.C."/>
        </authorList>
    </citation>
    <scope>NUCLEOTIDE SEQUENCE</scope>
    <source>
        <strain evidence="3">NIVA-4/92</strain>
    </source>
</reference>
<proteinExistence type="inferred from homology"/>
<dbReference type="SUPFAM" id="SSF53474">
    <property type="entry name" value="alpha/beta-Hydrolases"/>
    <property type="match status" value="1"/>
</dbReference>
<dbReference type="PIRSF" id="PIRSF005211">
    <property type="entry name" value="Ab_hydro_YheT"/>
    <property type="match status" value="1"/>
</dbReference>
<gene>
    <name evidence="3" type="ORF">KFE25_004763</name>
</gene>
<comment type="similarity">
    <text evidence="1">Belongs to the AB hydrolase superfamily. AB hydrolase 4 family.</text>
</comment>
<dbReference type="InterPro" id="IPR050960">
    <property type="entry name" value="AB_hydrolase_4_sf"/>
</dbReference>
<accession>A0A8J6C5N5</accession>
<comment type="caution">
    <text evidence="3">The sequence shown here is derived from an EMBL/GenBank/DDBJ whole genome shotgun (WGS) entry which is preliminary data.</text>
</comment>
<dbReference type="GO" id="GO:0047372">
    <property type="term" value="F:monoacylglycerol lipase activity"/>
    <property type="evidence" value="ECO:0007669"/>
    <property type="project" value="TreeGrafter"/>
</dbReference>
<keyword evidence="4" id="KW-1185">Reference proteome</keyword>
<dbReference type="EMBL" id="JAGTXO010000019">
    <property type="protein sequence ID" value="KAG8462787.1"/>
    <property type="molecule type" value="Genomic_DNA"/>
</dbReference>
<name>A0A8J6C5N5_DIALT</name>
<evidence type="ECO:0000256" key="1">
    <source>
        <dbReference type="ARBA" id="ARBA00010884"/>
    </source>
</evidence>
<feature type="active site" description="Charge relay system" evidence="2">
    <location>
        <position position="207"/>
    </location>
</feature>
<dbReference type="OrthoDB" id="247542at2759"/>
<dbReference type="Gene3D" id="3.40.50.1820">
    <property type="entry name" value="alpha/beta hydrolase"/>
    <property type="match status" value="1"/>
</dbReference>
<evidence type="ECO:0000313" key="4">
    <source>
        <dbReference type="Proteomes" id="UP000751190"/>
    </source>
</evidence>
<evidence type="ECO:0008006" key="5">
    <source>
        <dbReference type="Google" id="ProtNLM"/>
    </source>
</evidence>
<dbReference type="Proteomes" id="UP000751190">
    <property type="component" value="Unassembled WGS sequence"/>
</dbReference>